<reference evidence="1 2" key="1">
    <citation type="submission" date="2020-05" db="EMBL/GenBank/DDBJ databases">
        <title>DNA-SIP metagenomic assembled genomes.</title>
        <authorList>
            <person name="Yu J."/>
        </authorList>
    </citation>
    <scope>NUCLEOTIDE SEQUENCE [LARGE SCALE GENOMIC DNA]</scope>
    <source>
        <strain evidence="1">Bin5.27</strain>
    </source>
</reference>
<organism evidence="1 2">
    <name type="scientific">Glycomyces artemisiae</name>
    <dbReference type="NCBI Taxonomy" id="1076443"/>
    <lineage>
        <taxon>Bacteria</taxon>
        <taxon>Bacillati</taxon>
        <taxon>Actinomycetota</taxon>
        <taxon>Actinomycetes</taxon>
        <taxon>Glycomycetales</taxon>
        <taxon>Glycomycetaceae</taxon>
        <taxon>Glycomyces</taxon>
    </lineage>
</organism>
<dbReference type="Proteomes" id="UP000574690">
    <property type="component" value="Unassembled WGS sequence"/>
</dbReference>
<dbReference type="AlphaFoldDB" id="A0A850C6N6"/>
<dbReference type="EMBL" id="JABFXE010000451">
    <property type="protein sequence ID" value="NUQ88928.1"/>
    <property type="molecule type" value="Genomic_DNA"/>
</dbReference>
<sequence length="309" mass="34133">MQINPKTQMFADGLVALSRAWEESHRQLAAAFEIALAKYPPAVEPHERTEREQAAADTAMLRSPEYRDTAAIVHRVVDNFVQDSPHPDGSIDLDDMAVREYLTYAIAKALVGDESEQSAPPFLADEEITERRLRVVLGMLEVNEVSAPRVSLVGLAEAVIKRLDRLDSELATPWTPWKHRAETVAEIANAFNAEVFADADRCRVIADALGPVIDSTMAQTRTEYLDQMVTAVHNALVAHGAYREAPKTPLTEVTEDELARARRESENTSPQWVAECEAVARVLRDNEVTAPAGITDDILIAVAQARSTR</sequence>
<comment type="caution">
    <text evidence="1">The sequence shown here is derived from an EMBL/GenBank/DDBJ whole genome shotgun (WGS) entry which is preliminary data.</text>
</comment>
<protein>
    <submittedName>
        <fullName evidence="1">Uncharacterized protein</fullName>
    </submittedName>
</protein>
<name>A0A850C6N6_9ACTN</name>
<evidence type="ECO:0000313" key="2">
    <source>
        <dbReference type="Proteomes" id="UP000574690"/>
    </source>
</evidence>
<gene>
    <name evidence="1" type="ORF">HOQ43_10750</name>
</gene>
<accession>A0A850C6N6</accession>
<proteinExistence type="predicted"/>
<evidence type="ECO:0000313" key="1">
    <source>
        <dbReference type="EMBL" id="NUQ88928.1"/>
    </source>
</evidence>